<dbReference type="AlphaFoldDB" id="A0A1Y1RZ67"/>
<evidence type="ECO:0000259" key="1">
    <source>
        <dbReference type="Pfam" id="PF12647"/>
    </source>
</evidence>
<evidence type="ECO:0000313" key="2">
    <source>
        <dbReference type="EMBL" id="ORC35940.1"/>
    </source>
</evidence>
<dbReference type="OrthoDB" id="9809485at2"/>
<dbReference type="Pfam" id="PF12647">
    <property type="entry name" value="RNHCP"/>
    <property type="match status" value="1"/>
</dbReference>
<reference evidence="2 3" key="1">
    <citation type="submission" date="2017-03" db="EMBL/GenBank/DDBJ databases">
        <title>Draft Genome sequence of Marispirochaeta sp. strain JC444.</title>
        <authorList>
            <person name="Shivani Y."/>
            <person name="Subhash Y."/>
            <person name="Sasikala C."/>
            <person name="Ramana C."/>
        </authorList>
    </citation>
    <scope>NUCLEOTIDE SEQUENCE [LARGE SCALE GENOMIC DNA]</scope>
    <source>
        <strain evidence="2 3">JC444</strain>
    </source>
</reference>
<name>A0A1Y1RZ67_9SPIO</name>
<dbReference type="Proteomes" id="UP000192343">
    <property type="component" value="Unassembled WGS sequence"/>
</dbReference>
<organism evidence="2 3">
    <name type="scientific">Marispirochaeta aestuarii</name>
    <dbReference type="NCBI Taxonomy" id="1963862"/>
    <lineage>
        <taxon>Bacteria</taxon>
        <taxon>Pseudomonadati</taxon>
        <taxon>Spirochaetota</taxon>
        <taxon>Spirochaetia</taxon>
        <taxon>Spirochaetales</taxon>
        <taxon>Spirochaetaceae</taxon>
        <taxon>Marispirochaeta</taxon>
    </lineage>
</organism>
<dbReference type="InterPro" id="IPR024439">
    <property type="entry name" value="RNHCP"/>
</dbReference>
<dbReference type="EMBL" id="MWQY01000007">
    <property type="protein sequence ID" value="ORC35940.1"/>
    <property type="molecule type" value="Genomic_DNA"/>
</dbReference>
<evidence type="ECO:0000313" key="3">
    <source>
        <dbReference type="Proteomes" id="UP000192343"/>
    </source>
</evidence>
<comment type="caution">
    <text evidence="2">The sequence shown here is derived from an EMBL/GenBank/DDBJ whole genome shotgun (WGS) entry which is preliminary data.</text>
</comment>
<proteinExistence type="predicted"/>
<sequence length="134" mass="15067">MSRNKIHHTRENTAFICRHCGRIVPPSLSGTQHRNHCCHCLWSLHVDVRTGDRRSGCRNKMEPVGIWVMPDGEWSLIHRCTKCGMLKHNRIAGNDNEGALLSLALRPVSLLPFPVSAIADRMAEFHTTEGVLHG</sequence>
<protein>
    <recommendedName>
        <fullName evidence="1">RNHCP domain-containing protein</fullName>
    </recommendedName>
</protein>
<keyword evidence="3" id="KW-1185">Reference proteome</keyword>
<feature type="domain" description="RNHCP" evidence="1">
    <location>
        <begin position="13"/>
        <end position="100"/>
    </location>
</feature>
<dbReference type="STRING" id="1963862.B4O97_07680"/>
<accession>A0A1Y1RZ67</accession>
<gene>
    <name evidence="2" type="ORF">B4O97_07680</name>
</gene>
<dbReference type="RefSeq" id="WP_083049748.1">
    <property type="nucleotide sequence ID" value="NZ_MWQY01000007.1"/>
</dbReference>